<dbReference type="InterPro" id="IPR006840">
    <property type="entry name" value="ChaC"/>
</dbReference>
<accession>A0A8J7FCG2</accession>
<protein>
    <recommendedName>
        <fullName evidence="1">glutathione-specific gamma-glutamylcyclotransferase</fullName>
        <ecNumber evidence="1">4.3.2.7</ecNumber>
    </recommendedName>
</protein>
<dbReference type="CDD" id="cd06661">
    <property type="entry name" value="GGCT_like"/>
    <property type="match status" value="1"/>
</dbReference>
<dbReference type="RefSeq" id="WP_193952693.1">
    <property type="nucleotide sequence ID" value="NZ_JADEYS010000006.1"/>
</dbReference>
<dbReference type="Pfam" id="PF04752">
    <property type="entry name" value="ChaC"/>
    <property type="match status" value="1"/>
</dbReference>
<comment type="caution">
    <text evidence="3">The sequence shown here is derived from an EMBL/GenBank/DDBJ whole genome shotgun (WGS) entry which is preliminary data.</text>
</comment>
<dbReference type="Proteomes" id="UP000640333">
    <property type="component" value="Unassembled WGS sequence"/>
</dbReference>
<dbReference type="PANTHER" id="PTHR12192:SF2">
    <property type="entry name" value="GLUTATHIONE-SPECIFIC GAMMA-GLUTAMYLCYCLOTRANSFERASE 2"/>
    <property type="match status" value="1"/>
</dbReference>
<dbReference type="GO" id="GO:0061928">
    <property type="term" value="F:glutathione specific gamma-glutamylcyclotransferase activity"/>
    <property type="evidence" value="ECO:0007669"/>
    <property type="project" value="UniProtKB-EC"/>
</dbReference>
<dbReference type="GO" id="GO:0006751">
    <property type="term" value="P:glutathione catabolic process"/>
    <property type="evidence" value="ECO:0007669"/>
    <property type="project" value="InterPro"/>
</dbReference>
<dbReference type="PANTHER" id="PTHR12192">
    <property type="entry name" value="CATION TRANSPORT PROTEIN CHAC-RELATED"/>
    <property type="match status" value="1"/>
</dbReference>
<evidence type="ECO:0000256" key="1">
    <source>
        <dbReference type="ARBA" id="ARBA00012344"/>
    </source>
</evidence>
<proteinExistence type="predicted"/>
<organism evidence="3 4">
    <name type="scientific">Pontibacterium sinense</name>
    <dbReference type="NCBI Taxonomy" id="2781979"/>
    <lineage>
        <taxon>Bacteria</taxon>
        <taxon>Pseudomonadati</taxon>
        <taxon>Pseudomonadota</taxon>
        <taxon>Gammaproteobacteria</taxon>
        <taxon>Oceanospirillales</taxon>
        <taxon>Oceanospirillaceae</taxon>
        <taxon>Pontibacterium</taxon>
    </lineage>
</organism>
<dbReference type="EMBL" id="JADEYS010000006">
    <property type="protein sequence ID" value="MBE9397146.1"/>
    <property type="molecule type" value="Genomic_DNA"/>
</dbReference>
<gene>
    <name evidence="3" type="ORF">IOQ59_07725</name>
</gene>
<evidence type="ECO:0000256" key="2">
    <source>
        <dbReference type="ARBA" id="ARBA00023239"/>
    </source>
</evidence>
<evidence type="ECO:0000313" key="4">
    <source>
        <dbReference type="Proteomes" id="UP000640333"/>
    </source>
</evidence>
<dbReference type="InterPro" id="IPR013024">
    <property type="entry name" value="GGCT-like"/>
</dbReference>
<name>A0A8J7FCG2_9GAMM</name>
<reference evidence="3" key="1">
    <citation type="submission" date="2020-10" db="EMBL/GenBank/DDBJ databases">
        <title>Bacterium isolated from coastal waters sediment.</title>
        <authorList>
            <person name="Chen R.-J."/>
            <person name="Lu D.-C."/>
            <person name="Zhu K.-L."/>
            <person name="Du Z.-J."/>
        </authorList>
    </citation>
    <scope>NUCLEOTIDE SEQUENCE</scope>
    <source>
        <strain evidence="3">N1Y112</strain>
    </source>
</reference>
<dbReference type="EC" id="4.3.2.7" evidence="1"/>
<dbReference type="GO" id="GO:0005737">
    <property type="term" value="C:cytoplasm"/>
    <property type="evidence" value="ECO:0007669"/>
    <property type="project" value="TreeGrafter"/>
</dbReference>
<dbReference type="InterPro" id="IPR036568">
    <property type="entry name" value="GGCT-like_sf"/>
</dbReference>
<evidence type="ECO:0000313" key="3">
    <source>
        <dbReference type="EMBL" id="MBE9397146.1"/>
    </source>
</evidence>
<dbReference type="Gene3D" id="3.10.490.10">
    <property type="entry name" value="Gamma-glutamyl cyclotransferase-like"/>
    <property type="match status" value="1"/>
</dbReference>
<sequence length="188" mass="21550">MSFNTVELNRQRQPLEHMDTVWLFGYGSLIFKVDFEYLESRTASIQNWERRFWQGSHDHRGTYEVPGRVVTLIEREGSHCKGVAYRVPTEVFDHLDVREKNGYLRFFTPMTFEDGSKADGLVYVASEDNAAYLGPDKDEKMARQIAMASGPSGPNAEYLLKLADALRALGDHDEHVFRLETLLKSESI</sequence>
<keyword evidence="2" id="KW-0456">Lyase</keyword>
<dbReference type="AlphaFoldDB" id="A0A8J7FCG2"/>
<dbReference type="SUPFAM" id="SSF110857">
    <property type="entry name" value="Gamma-glutamyl cyclotransferase-like"/>
    <property type="match status" value="1"/>
</dbReference>
<keyword evidence="4" id="KW-1185">Reference proteome</keyword>